<evidence type="ECO:0000259" key="1">
    <source>
        <dbReference type="Pfam" id="PF03572"/>
    </source>
</evidence>
<feature type="domain" description="Tail specific protease" evidence="1">
    <location>
        <begin position="52"/>
        <end position="95"/>
    </location>
</feature>
<comment type="caution">
    <text evidence="2">The sequence shown here is derived from an EMBL/GenBank/DDBJ whole genome shotgun (WGS) entry which is preliminary data.</text>
</comment>
<evidence type="ECO:0000313" key="2">
    <source>
        <dbReference type="EMBL" id="KAJ3180455.1"/>
    </source>
</evidence>
<dbReference type="GO" id="GO:0006508">
    <property type="term" value="P:proteolysis"/>
    <property type="evidence" value="ECO:0007669"/>
    <property type="project" value="InterPro"/>
</dbReference>
<organism evidence="2 3">
    <name type="scientific">Geranomyces variabilis</name>
    <dbReference type="NCBI Taxonomy" id="109894"/>
    <lineage>
        <taxon>Eukaryota</taxon>
        <taxon>Fungi</taxon>
        <taxon>Fungi incertae sedis</taxon>
        <taxon>Chytridiomycota</taxon>
        <taxon>Chytridiomycota incertae sedis</taxon>
        <taxon>Chytridiomycetes</taxon>
        <taxon>Spizellomycetales</taxon>
        <taxon>Powellomycetaceae</taxon>
        <taxon>Geranomyces</taxon>
    </lineage>
</organism>
<dbReference type="InterPro" id="IPR029045">
    <property type="entry name" value="ClpP/crotonase-like_dom_sf"/>
</dbReference>
<protein>
    <recommendedName>
        <fullName evidence="1">Tail specific protease domain-containing protein</fullName>
    </recommendedName>
</protein>
<dbReference type="GO" id="GO:0008236">
    <property type="term" value="F:serine-type peptidase activity"/>
    <property type="evidence" value="ECO:0007669"/>
    <property type="project" value="InterPro"/>
</dbReference>
<evidence type="ECO:0000313" key="3">
    <source>
        <dbReference type="Proteomes" id="UP001212152"/>
    </source>
</evidence>
<proteinExistence type="predicted"/>
<reference evidence="2" key="1">
    <citation type="submission" date="2020-05" db="EMBL/GenBank/DDBJ databases">
        <title>Phylogenomic resolution of chytrid fungi.</title>
        <authorList>
            <person name="Stajich J.E."/>
            <person name="Amses K."/>
            <person name="Simmons R."/>
            <person name="Seto K."/>
            <person name="Myers J."/>
            <person name="Bonds A."/>
            <person name="Quandt C.A."/>
            <person name="Barry K."/>
            <person name="Liu P."/>
            <person name="Grigoriev I."/>
            <person name="Longcore J.E."/>
            <person name="James T.Y."/>
        </authorList>
    </citation>
    <scope>NUCLEOTIDE SEQUENCE</scope>
    <source>
        <strain evidence="2">JEL0379</strain>
    </source>
</reference>
<dbReference type="EMBL" id="JADGJQ010000016">
    <property type="protein sequence ID" value="KAJ3180455.1"/>
    <property type="molecule type" value="Genomic_DNA"/>
</dbReference>
<dbReference type="Pfam" id="PF03572">
    <property type="entry name" value="Peptidase_S41"/>
    <property type="match status" value="1"/>
</dbReference>
<sequence length="109" mass="11691">MSVELVSISTDKHMGVSFRGATRPQNVELTPDEEHMDFAKEGAAEARILPGHIGYVNLKAFPLDTSAAQVYAGLFNMFAGTRALIVDVRDNGGGASAVDLFLSYRHPGP</sequence>
<dbReference type="AlphaFoldDB" id="A0AAD5TLY0"/>
<gene>
    <name evidence="2" type="ORF">HDU87_001964</name>
</gene>
<dbReference type="Gene3D" id="3.30.750.44">
    <property type="match status" value="1"/>
</dbReference>
<dbReference type="SUPFAM" id="SSF52096">
    <property type="entry name" value="ClpP/crotonase"/>
    <property type="match status" value="1"/>
</dbReference>
<accession>A0AAD5TLY0</accession>
<dbReference type="Gene3D" id="3.90.226.10">
    <property type="entry name" value="2-enoyl-CoA Hydratase, Chain A, domain 1"/>
    <property type="match status" value="1"/>
</dbReference>
<name>A0AAD5TLY0_9FUNG</name>
<keyword evidence="3" id="KW-1185">Reference proteome</keyword>
<dbReference type="Proteomes" id="UP001212152">
    <property type="component" value="Unassembled WGS sequence"/>
</dbReference>
<dbReference type="InterPro" id="IPR005151">
    <property type="entry name" value="Tail-specific_protease"/>
</dbReference>